<accession>A0A4Y9LGA2</accession>
<reference evidence="1 2" key="1">
    <citation type="submission" date="2019-03" db="EMBL/GenBank/DDBJ databases">
        <title>Bradyrhizobium diversity isolated from nodules of Chamaecrista fasciculata.</title>
        <authorList>
            <person name="Klepa M.S."/>
            <person name="Urquiaga M.O."/>
            <person name="Hungria M."/>
            <person name="Delamuta J.R."/>
        </authorList>
    </citation>
    <scope>NUCLEOTIDE SEQUENCE [LARGE SCALE GENOMIC DNA]</scope>
    <source>
        <strain evidence="1 2">CNPSo 3448</strain>
    </source>
</reference>
<organism evidence="1 2">
    <name type="scientific">Bradyrhizobium niftali</name>
    <dbReference type="NCBI Taxonomy" id="2560055"/>
    <lineage>
        <taxon>Bacteria</taxon>
        <taxon>Pseudomonadati</taxon>
        <taxon>Pseudomonadota</taxon>
        <taxon>Alphaproteobacteria</taxon>
        <taxon>Hyphomicrobiales</taxon>
        <taxon>Nitrobacteraceae</taxon>
        <taxon>Bradyrhizobium</taxon>
    </lineage>
</organism>
<dbReference type="Proteomes" id="UP000297966">
    <property type="component" value="Unassembled WGS sequence"/>
</dbReference>
<comment type="caution">
    <text evidence="1">The sequence shown here is derived from an EMBL/GenBank/DDBJ whole genome shotgun (WGS) entry which is preliminary data.</text>
</comment>
<proteinExistence type="predicted"/>
<gene>
    <name evidence="1" type="ORF">E4K65_36435</name>
</gene>
<protein>
    <submittedName>
        <fullName evidence="1">Uncharacterized protein</fullName>
    </submittedName>
</protein>
<evidence type="ECO:0000313" key="2">
    <source>
        <dbReference type="Proteomes" id="UP000297966"/>
    </source>
</evidence>
<dbReference type="AlphaFoldDB" id="A0A4Y9LGA2"/>
<dbReference type="EMBL" id="SPQT01000029">
    <property type="protein sequence ID" value="TFV41414.1"/>
    <property type="molecule type" value="Genomic_DNA"/>
</dbReference>
<evidence type="ECO:0000313" key="1">
    <source>
        <dbReference type="EMBL" id="TFV41414.1"/>
    </source>
</evidence>
<keyword evidence="2" id="KW-1185">Reference proteome</keyword>
<name>A0A4Y9LGA2_9BRAD</name>
<sequence>MTFIGRMKRLLLLSDLDRCCAIWWFYRQHFGITRELILGATQTASDREPRAVRAGFSRQTWSKRVD</sequence>